<protein>
    <submittedName>
        <fullName evidence="1">Uncharacterized protein</fullName>
    </submittedName>
</protein>
<accession>A0A6J5SV94</accession>
<dbReference type="EMBL" id="LR797474">
    <property type="protein sequence ID" value="CAB4219189.1"/>
    <property type="molecule type" value="Genomic_DNA"/>
</dbReference>
<organism evidence="1">
    <name type="scientific">uncultured Caudovirales phage</name>
    <dbReference type="NCBI Taxonomy" id="2100421"/>
    <lineage>
        <taxon>Viruses</taxon>
        <taxon>Duplodnaviria</taxon>
        <taxon>Heunggongvirae</taxon>
        <taxon>Uroviricota</taxon>
        <taxon>Caudoviricetes</taxon>
        <taxon>Peduoviridae</taxon>
        <taxon>Maltschvirus</taxon>
        <taxon>Maltschvirus maltsch</taxon>
    </lineage>
</organism>
<sequence>MILNARQNSFLVNLPMDFFNSVVQQKYNKYYRSLLLPYKSLSDFMASTIQSVNFPGFSSTLPTQTRTLGKIQELQSAKPIADQFTRELKLTFKLTDAYLNYFIFLDNALNYLEPANVNPDNLGNNSLGQALSVNPISNVNHPFFHPIRLTLLNNEGYAVSSIVFNRPMLKSLSEMNLSYSSITPQFTTFTATFQYYNFDLELDFD</sequence>
<gene>
    <name evidence="1" type="ORF">UFOVP1604_272</name>
</gene>
<reference evidence="1" key="1">
    <citation type="submission" date="2020-05" db="EMBL/GenBank/DDBJ databases">
        <authorList>
            <person name="Chiriac C."/>
            <person name="Salcher M."/>
            <person name="Ghai R."/>
            <person name="Kavagutti S V."/>
        </authorList>
    </citation>
    <scope>NUCLEOTIDE SEQUENCE</scope>
</reference>
<evidence type="ECO:0000313" key="1">
    <source>
        <dbReference type="EMBL" id="CAB4219189.1"/>
    </source>
</evidence>
<proteinExistence type="predicted"/>
<name>A0A6J5SV94_9CAUD</name>